<accession>A0A1L3KN24</accession>
<name>A0A1L3KN24_9RHAB</name>
<sequence length="443" mass="49945">MAQYDFSSAELVKYASEHNVEKYETGTGVGMMNSVKWDDSLIDTIPIHRIKHQDPDVNDAIFIEWLKETRSSLKDIESFIALTVYVGMQILDPESGDYIIPETDVAAAKKLTGINSEISELFEGKLREFGRSNIDPRPPADAAGYGTKDIRRKMVPAYALYSLRVVYRTSFNLKDPNKLLALKAQIGSFYGIAQSETITIDFPIEFQSEMSQRSYIGTQIINTALVSCLKAASKPDTSEYSKAILNYCFLLHSKWNGFAAISRLMVICKSENRQPQFFIDSARFAVTDSMLDSLENFFDRHLRKDHCSHYAPWCRAIANNYEMELSNSNMLIVIAIWTYIIDPCKETPIWTSHILDKLPATHDKTALKIAHMILAFIRHLQLGVSEKNKLLGNMLRNNKMTDEAIMLDMQQMARSKSQPQPQIGLMMPAGFFASGGASTVIGT</sequence>
<keyword evidence="2" id="KW-1185">Reference proteome</keyword>
<dbReference type="RefSeq" id="YP_009337809.1">
    <property type="nucleotide sequence ID" value="NC_033267.1"/>
</dbReference>
<organism evidence="1">
    <name type="scientific">Hubei rhabdo-like virus 9</name>
    <dbReference type="NCBI Taxonomy" id="1923193"/>
    <lineage>
        <taxon>Viruses</taxon>
        <taxon>Riboviria</taxon>
        <taxon>Orthornavirae</taxon>
        <taxon>Negarnaviricota</taxon>
        <taxon>Haploviricotina</taxon>
        <taxon>Monjiviricetes</taxon>
        <taxon>Mononegavirales</taxon>
        <taxon>Rhabdoviridae</taxon>
        <taxon>Deltarhabdovirinae</taxon>
        <taxon>Betanemrhavirus</taxon>
        <taxon>Betanemrhavirus hubei</taxon>
    </lineage>
</organism>
<dbReference type="EMBL" id="KX884448">
    <property type="protein sequence ID" value="APG78811.1"/>
    <property type="molecule type" value="Genomic_RNA"/>
</dbReference>
<evidence type="ECO:0000313" key="2">
    <source>
        <dbReference type="Proteomes" id="UP000203224"/>
    </source>
</evidence>
<evidence type="ECO:0008006" key="3">
    <source>
        <dbReference type="Google" id="ProtNLM"/>
    </source>
</evidence>
<proteinExistence type="predicted"/>
<dbReference type="GeneID" id="30855467"/>
<protein>
    <recommendedName>
        <fullName evidence="3">Nucleoprotein</fullName>
    </recommendedName>
</protein>
<reference evidence="1" key="1">
    <citation type="journal article" date="2016" name="Nature">
        <title>Redefining the invertebrate RNA virosphere.</title>
        <authorList>
            <person name="Shi M."/>
            <person name="Lin X.D."/>
            <person name="Tian J.H."/>
            <person name="Chen L.J."/>
            <person name="Chen X."/>
            <person name="Li C.X."/>
            <person name="Qin X.C."/>
            <person name="Li J."/>
            <person name="Cao J.P."/>
            <person name="Eden J.S."/>
            <person name="Buchmann J."/>
            <person name="Wang W."/>
            <person name="Xu J."/>
            <person name="Holmes E.C."/>
            <person name="Zhang Y.Z."/>
        </authorList>
    </citation>
    <scope>NUCLEOTIDE SEQUENCE [LARGE SCALE GENOMIC DNA]</scope>
    <source>
        <strain evidence="1">WHZHC73015</strain>
    </source>
</reference>
<dbReference type="KEGG" id="vg:30855467"/>
<dbReference type="Proteomes" id="UP000203224">
    <property type="component" value="Segment"/>
</dbReference>
<evidence type="ECO:0000313" key="1">
    <source>
        <dbReference type="EMBL" id="APG78811.1"/>
    </source>
</evidence>
<dbReference type="OrthoDB" id="33481at10239"/>